<dbReference type="RefSeq" id="WP_343916890.1">
    <property type="nucleotide sequence ID" value="NZ_BAAAJT010000002.1"/>
</dbReference>
<comment type="caution">
    <text evidence="1">The sequence shown here is derived from an EMBL/GenBank/DDBJ whole genome shotgun (WGS) entry which is preliminary data.</text>
</comment>
<sequence length="302" mass="32319">MTATDPGFRCAVESAGRPDDLAGTASQVRAFLLVEEPGPWGVDALTDSRLEVGAALKQAAAAAGVRPLLARRHGRSDVAAGRRVFAAWAHPHQPWLETAVVERDDDLLSLDLAALGRGDSPGLMPSDAPVIAVCTHGRHDACCAERGRPASAALAQAHPEESWQVSHIGGDRFAGNLVVLPHGLYYGRIDPTSALTVAGAHLAGHVDLDHLRGRSGWAMPVQAAEIAVRRRLGETRLDAVRLLRRRRDADAGLTRVELEVGGRSWAVEVRTTTGPEQARLTCRAGRDNPLPHHEIRTVETLS</sequence>
<dbReference type="SUPFAM" id="SSF52833">
    <property type="entry name" value="Thioredoxin-like"/>
    <property type="match status" value="1"/>
</dbReference>
<name>A0ABW4TMD5_9ACTN</name>
<accession>A0ABW4TMD5</accession>
<keyword evidence="2" id="KW-1185">Reference proteome</keyword>
<reference evidence="2" key="1">
    <citation type="journal article" date="2019" name="Int. J. Syst. Evol. Microbiol.">
        <title>The Global Catalogue of Microorganisms (GCM) 10K type strain sequencing project: providing services to taxonomists for standard genome sequencing and annotation.</title>
        <authorList>
            <consortium name="The Broad Institute Genomics Platform"/>
            <consortium name="The Broad Institute Genome Sequencing Center for Infectious Disease"/>
            <person name="Wu L."/>
            <person name="Ma J."/>
        </authorList>
    </citation>
    <scope>NUCLEOTIDE SEQUENCE [LARGE SCALE GENOMIC DNA]</scope>
    <source>
        <strain evidence="2">CGMCC 1.12477</strain>
    </source>
</reference>
<dbReference type="Proteomes" id="UP001597351">
    <property type="component" value="Unassembled WGS sequence"/>
</dbReference>
<organism evidence="1 2">
    <name type="scientific">Nocardioides aestuarii</name>
    <dbReference type="NCBI Taxonomy" id="252231"/>
    <lineage>
        <taxon>Bacteria</taxon>
        <taxon>Bacillati</taxon>
        <taxon>Actinomycetota</taxon>
        <taxon>Actinomycetes</taxon>
        <taxon>Propionibacteriales</taxon>
        <taxon>Nocardioidaceae</taxon>
        <taxon>Nocardioides</taxon>
    </lineage>
</organism>
<dbReference type="EMBL" id="JBHUGD010000003">
    <property type="protein sequence ID" value="MFD1946594.1"/>
    <property type="molecule type" value="Genomic_DNA"/>
</dbReference>
<dbReference type="InterPro" id="IPR009737">
    <property type="entry name" value="Aim32/Apd1-like"/>
</dbReference>
<dbReference type="InterPro" id="IPR036249">
    <property type="entry name" value="Thioredoxin-like_sf"/>
</dbReference>
<dbReference type="CDD" id="cd03062">
    <property type="entry name" value="TRX_Fd_Sucrase"/>
    <property type="match status" value="1"/>
</dbReference>
<gene>
    <name evidence="1" type="ORF">ACFSDE_07310</name>
</gene>
<evidence type="ECO:0000313" key="1">
    <source>
        <dbReference type="EMBL" id="MFD1946594.1"/>
    </source>
</evidence>
<protein>
    <submittedName>
        <fullName evidence="1">Sucrase ferredoxin</fullName>
    </submittedName>
</protein>
<proteinExistence type="predicted"/>
<evidence type="ECO:0000313" key="2">
    <source>
        <dbReference type="Proteomes" id="UP001597351"/>
    </source>
</evidence>
<dbReference type="Pfam" id="PF06999">
    <property type="entry name" value="Suc_Fer-like"/>
    <property type="match status" value="1"/>
</dbReference>